<accession>A0A2H1WLI0</accession>
<dbReference type="AlphaFoldDB" id="A0A2H1WLI0"/>
<organism evidence="1">
    <name type="scientific">Spodoptera frugiperda</name>
    <name type="common">Fall armyworm</name>
    <dbReference type="NCBI Taxonomy" id="7108"/>
    <lineage>
        <taxon>Eukaryota</taxon>
        <taxon>Metazoa</taxon>
        <taxon>Ecdysozoa</taxon>
        <taxon>Arthropoda</taxon>
        <taxon>Hexapoda</taxon>
        <taxon>Insecta</taxon>
        <taxon>Pterygota</taxon>
        <taxon>Neoptera</taxon>
        <taxon>Endopterygota</taxon>
        <taxon>Lepidoptera</taxon>
        <taxon>Glossata</taxon>
        <taxon>Ditrysia</taxon>
        <taxon>Noctuoidea</taxon>
        <taxon>Noctuidae</taxon>
        <taxon>Amphipyrinae</taxon>
        <taxon>Spodoptera</taxon>
    </lineage>
</organism>
<protein>
    <submittedName>
        <fullName evidence="1">SFRICE_027949</fullName>
    </submittedName>
</protein>
<gene>
    <name evidence="1" type="ORF">SFRICE_027949</name>
</gene>
<proteinExistence type="predicted"/>
<dbReference type="EMBL" id="ODYU01009438">
    <property type="protein sequence ID" value="SOQ53867.1"/>
    <property type="molecule type" value="Genomic_DNA"/>
</dbReference>
<evidence type="ECO:0000313" key="1">
    <source>
        <dbReference type="EMBL" id="SOQ53867.1"/>
    </source>
</evidence>
<sequence length="70" mass="7969">MEVAKEKSAVMEEFDEDDVASRRCMLDGESNRYNALNNASSNCMDLKNASFIDISIVSDDIKDKERSYPR</sequence>
<name>A0A2H1WLI0_SPOFR</name>
<reference evidence="1" key="1">
    <citation type="submission" date="2016-07" db="EMBL/GenBank/DDBJ databases">
        <authorList>
            <person name="Bretaudeau A."/>
        </authorList>
    </citation>
    <scope>NUCLEOTIDE SEQUENCE</scope>
    <source>
        <strain evidence="1">Rice</strain>
        <tissue evidence="1">Whole body</tissue>
    </source>
</reference>